<sequence length="47" mass="5362">MKTTILENGLIECYFKALDVTYLVDDMDKAILIGMALGYYNKNLQSK</sequence>
<dbReference type="EMBL" id="UGGU01000002">
    <property type="protein sequence ID" value="STO28743.1"/>
    <property type="molecule type" value="Genomic_DNA"/>
</dbReference>
<evidence type="ECO:0000313" key="2">
    <source>
        <dbReference type="Proteomes" id="UP000255328"/>
    </source>
</evidence>
<reference evidence="1 2" key="1">
    <citation type="submission" date="2018-06" db="EMBL/GenBank/DDBJ databases">
        <authorList>
            <consortium name="Pathogen Informatics"/>
            <person name="Doyle S."/>
        </authorList>
    </citation>
    <scope>NUCLEOTIDE SEQUENCE [LARGE SCALE GENOMIC DNA]</scope>
    <source>
        <strain evidence="1 2">NCTC10723</strain>
    </source>
</reference>
<accession>A0A377GPN1</accession>
<gene>
    <name evidence="1" type="ORF">NCTC10723_00054</name>
</gene>
<keyword evidence="2" id="KW-1185">Reference proteome</keyword>
<dbReference type="Proteomes" id="UP000255328">
    <property type="component" value="Unassembled WGS sequence"/>
</dbReference>
<dbReference type="AlphaFoldDB" id="A0A377GPN1"/>
<name>A0A377GPN1_9FUSO</name>
<dbReference type="RefSeq" id="WP_172606920.1">
    <property type="nucleotide sequence ID" value="NZ_UGGU01000002.1"/>
</dbReference>
<evidence type="ECO:0000313" key="1">
    <source>
        <dbReference type="EMBL" id="STO28743.1"/>
    </source>
</evidence>
<organism evidence="1 2">
    <name type="scientific">Fusobacterium necrogenes</name>
    <dbReference type="NCBI Taxonomy" id="858"/>
    <lineage>
        <taxon>Bacteria</taxon>
        <taxon>Fusobacteriati</taxon>
        <taxon>Fusobacteriota</taxon>
        <taxon>Fusobacteriia</taxon>
        <taxon>Fusobacteriales</taxon>
        <taxon>Fusobacteriaceae</taxon>
        <taxon>Fusobacterium</taxon>
    </lineage>
</organism>
<protein>
    <submittedName>
        <fullName evidence="1">Uncharacterized protein</fullName>
    </submittedName>
</protein>
<proteinExistence type="predicted"/>